<protein>
    <submittedName>
        <fullName evidence="8">tRNA (Guanine-N(7)-)-methyltransferase subunit WDR4</fullName>
    </submittedName>
</protein>
<keyword evidence="9" id="KW-1185">Reference proteome</keyword>
<evidence type="ECO:0000256" key="6">
    <source>
        <dbReference type="PROSITE-ProRule" id="PRU00221"/>
    </source>
</evidence>
<dbReference type="eggNOG" id="KOG3914">
    <property type="taxonomic scope" value="Eukaryota"/>
</dbReference>
<dbReference type="OrthoDB" id="371245at2759"/>
<proteinExistence type="predicted"/>
<organism evidence="8 9">
    <name type="scientific">Thecamonas trahens ATCC 50062</name>
    <dbReference type="NCBI Taxonomy" id="461836"/>
    <lineage>
        <taxon>Eukaryota</taxon>
        <taxon>Apusozoa</taxon>
        <taxon>Apusomonadida</taxon>
        <taxon>Apusomonadidae</taxon>
        <taxon>Thecamonas</taxon>
    </lineage>
</organism>
<dbReference type="Proteomes" id="UP000054408">
    <property type="component" value="Unassembled WGS sequence"/>
</dbReference>
<dbReference type="InterPro" id="IPR028884">
    <property type="entry name" value="Trm82"/>
</dbReference>
<evidence type="ECO:0000256" key="5">
    <source>
        <dbReference type="ARBA" id="ARBA00023242"/>
    </source>
</evidence>
<keyword evidence="2 6" id="KW-0853">WD repeat</keyword>
<keyword evidence="8" id="KW-0489">Methyltransferase</keyword>
<dbReference type="PANTHER" id="PTHR16288:SF0">
    <property type="entry name" value="TRNA (GUANINE-N(7)-)-METHYLTRANSFERASE NON-CATALYTIC SUBUNIT WDR4"/>
    <property type="match status" value="1"/>
</dbReference>
<gene>
    <name evidence="8" type="ORF">AMSG_10324</name>
</gene>
<dbReference type="EMBL" id="GL349488">
    <property type="protein sequence ID" value="KNC54335.1"/>
    <property type="molecule type" value="Genomic_DNA"/>
</dbReference>
<evidence type="ECO:0000313" key="9">
    <source>
        <dbReference type="Proteomes" id="UP000054408"/>
    </source>
</evidence>
<comment type="subcellular location">
    <subcellularLocation>
        <location evidence="1">Nucleus</location>
    </subcellularLocation>
</comment>
<dbReference type="InterPro" id="IPR015943">
    <property type="entry name" value="WD40/YVTN_repeat-like_dom_sf"/>
</dbReference>
<dbReference type="GeneID" id="25568573"/>
<keyword evidence="8" id="KW-0808">Transferase</keyword>
<name>A0A0L0DPZ1_THETB</name>
<dbReference type="GO" id="GO:0043527">
    <property type="term" value="C:tRNA methyltransferase complex"/>
    <property type="evidence" value="ECO:0007669"/>
    <property type="project" value="TreeGrafter"/>
</dbReference>
<evidence type="ECO:0000256" key="4">
    <source>
        <dbReference type="ARBA" id="ARBA00022737"/>
    </source>
</evidence>
<dbReference type="GO" id="GO:0036265">
    <property type="term" value="P:RNA (guanine-N7)-methylation"/>
    <property type="evidence" value="ECO:0007669"/>
    <property type="project" value="InterPro"/>
</dbReference>
<reference evidence="8 9" key="1">
    <citation type="submission" date="2010-05" db="EMBL/GenBank/DDBJ databases">
        <title>The Genome Sequence of Thecamonas trahens ATCC 50062.</title>
        <authorList>
            <consortium name="The Broad Institute Genome Sequencing Platform"/>
            <person name="Russ C."/>
            <person name="Cuomo C."/>
            <person name="Shea T."/>
            <person name="Young S.K."/>
            <person name="Zeng Q."/>
            <person name="Koehrsen M."/>
            <person name="Haas B."/>
            <person name="Borodovsky M."/>
            <person name="Guigo R."/>
            <person name="Alvarado L."/>
            <person name="Berlin A."/>
            <person name="Bochicchio J."/>
            <person name="Borenstein D."/>
            <person name="Chapman S."/>
            <person name="Chen Z."/>
            <person name="Freedman E."/>
            <person name="Gellesch M."/>
            <person name="Goldberg J."/>
            <person name="Griggs A."/>
            <person name="Gujja S."/>
            <person name="Heilman E."/>
            <person name="Heiman D."/>
            <person name="Hepburn T."/>
            <person name="Howarth C."/>
            <person name="Jen D."/>
            <person name="Larson L."/>
            <person name="Mehta T."/>
            <person name="Park D."/>
            <person name="Pearson M."/>
            <person name="Roberts A."/>
            <person name="Saif S."/>
            <person name="Shenoy N."/>
            <person name="Sisk P."/>
            <person name="Stolte C."/>
            <person name="Sykes S."/>
            <person name="Thomson T."/>
            <person name="Walk T."/>
            <person name="White J."/>
            <person name="Yandava C."/>
            <person name="Burger G."/>
            <person name="Gray M.W."/>
            <person name="Holland P.W.H."/>
            <person name="King N."/>
            <person name="Lang F.B.F."/>
            <person name="Roger A.J."/>
            <person name="Ruiz-Trillo I."/>
            <person name="Lander E."/>
            <person name="Nusbaum C."/>
        </authorList>
    </citation>
    <scope>NUCLEOTIDE SEQUENCE [LARGE SCALE GENOMIC DNA]</scope>
    <source>
        <strain evidence="8 9">ATCC 50062</strain>
    </source>
</reference>
<dbReference type="OMA" id="CVWDTKD"/>
<dbReference type="Pfam" id="PF00400">
    <property type="entry name" value="WD40"/>
    <property type="match status" value="1"/>
</dbReference>
<dbReference type="Gene3D" id="2.130.10.10">
    <property type="entry name" value="YVTN repeat-like/Quinoprotein amine dehydrogenase"/>
    <property type="match status" value="2"/>
</dbReference>
<evidence type="ECO:0000313" key="8">
    <source>
        <dbReference type="EMBL" id="KNC54335.1"/>
    </source>
</evidence>
<evidence type="ECO:0000256" key="2">
    <source>
        <dbReference type="ARBA" id="ARBA00022574"/>
    </source>
</evidence>
<keyword evidence="3" id="KW-0819">tRNA processing</keyword>
<evidence type="ECO:0000256" key="3">
    <source>
        <dbReference type="ARBA" id="ARBA00022694"/>
    </source>
</evidence>
<dbReference type="GO" id="GO:0006400">
    <property type="term" value="P:tRNA modification"/>
    <property type="evidence" value="ECO:0007669"/>
    <property type="project" value="TreeGrafter"/>
</dbReference>
<dbReference type="PROSITE" id="PS50294">
    <property type="entry name" value="WD_REPEATS_REGION"/>
    <property type="match status" value="1"/>
</dbReference>
<dbReference type="InterPro" id="IPR036322">
    <property type="entry name" value="WD40_repeat_dom_sf"/>
</dbReference>
<sequence>MSCEEGDGCFEPVSLFCVTKASVVVTAVGKHLVATFGETTTGTTTTAESHPHGKRVVAMAATGEGDVLVSVAADKSIAAWKLPALELLATSAVDRKASGVAISPDGSEVVVCDKVGDVFAFSLPGLVRRTDMGEADRGHRIVGHVSMVTDVAFKVRLSEYPKSYNIAEYCLGHTQFVACLATVPGAPLLISGGGDGNVAVWRVPTGEQVGPMLHAISGTKPTPLAVHNHDMASGEPFVPVGHCTHTDPESDSMVTCVAVAPDAALVAAIVSGHPTVYLFAMDSAAGLAPAGSVELGGATLPDGTVLAADVQPLSVTFDAAGRLWTSLYTDAPGTPLMACFERPEPNAPMAHVAADSPIAATLAAIAVAASIPRDFQAGQDPLSVGIPLNQLRKRKKVHSPTDRTKRVAARAPSTVLAAASTSTN</sequence>
<dbReference type="GO" id="GO:0005634">
    <property type="term" value="C:nucleus"/>
    <property type="evidence" value="ECO:0007669"/>
    <property type="project" value="UniProtKB-SubCell"/>
</dbReference>
<dbReference type="GO" id="GO:0005829">
    <property type="term" value="C:cytosol"/>
    <property type="evidence" value="ECO:0007669"/>
    <property type="project" value="TreeGrafter"/>
</dbReference>
<dbReference type="SUPFAM" id="SSF50978">
    <property type="entry name" value="WD40 repeat-like"/>
    <property type="match status" value="1"/>
</dbReference>
<accession>A0A0L0DPZ1</accession>
<keyword evidence="5" id="KW-0539">Nucleus</keyword>
<dbReference type="InterPro" id="IPR001680">
    <property type="entry name" value="WD40_rpt"/>
</dbReference>
<dbReference type="STRING" id="461836.A0A0L0DPZ1"/>
<evidence type="ECO:0000256" key="7">
    <source>
        <dbReference type="SAM" id="MobiDB-lite"/>
    </source>
</evidence>
<dbReference type="SMART" id="SM00320">
    <property type="entry name" value="WD40"/>
    <property type="match status" value="4"/>
</dbReference>
<dbReference type="PANTHER" id="PTHR16288">
    <property type="entry name" value="WD40 REPEAT PROTEIN 4"/>
    <property type="match status" value="1"/>
</dbReference>
<dbReference type="PROSITE" id="PS50082">
    <property type="entry name" value="WD_REPEATS_2"/>
    <property type="match status" value="2"/>
</dbReference>
<dbReference type="RefSeq" id="XP_013753792.1">
    <property type="nucleotide sequence ID" value="XM_013898338.1"/>
</dbReference>
<feature type="repeat" description="WD" evidence="6">
    <location>
        <begin position="49"/>
        <end position="90"/>
    </location>
</feature>
<dbReference type="GO" id="GO:0008168">
    <property type="term" value="F:methyltransferase activity"/>
    <property type="evidence" value="ECO:0007669"/>
    <property type="project" value="UniProtKB-KW"/>
</dbReference>
<feature type="region of interest" description="Disordered" evidence="7">
    <location>
        <begin position="393"/>
        <end position="424"/>
    </location>
</feature>
<dbReference type="AlphaFoldDB" id="A0A0L0DPZ1"/>
<feature type="repeat" description="WD" evidence="6">
    <location>
        <begin position="170"/>
        <end position="211"/>
    </location>
</feature>
<keyword evidence="4" id="KW-0677">Repeat</keyword>
<evidence type="ECO:0000256" key="1">
    <source>
        <dbReference type="ARBA" id="ARBA00004123"/>
    </source>
</evidence>